<sequence>MEAAKRKVRISSGLMTDLLREEQECEVNWSGMYALIPFLILKDLGMIYYVITNSFYMVLAQIKEKDPDVVIPDIFNSKEPSTSGVGIDDVRDDIYDEI</sequence>
<gene>
    <name evidence="1" type="ORF">COLO4_34395</name>
</gene>
<organism evidence="1 2">
    <name type="scientific">Corchorus olitorius</name>
    <dbReference type="NCBI Taxonomy" id="93759"/>
    <lineage>
        <taxon>Eukaryota</taxon>
        <taxon>Viridiplantae</taxon>
        <taxon>Streptophyta</taxon>
        <taxon>Embryophyta</taxon>
        <taxon>Tracheophyta</taxon>
        <taxon>Spermatophyta</taxon>
        <taxon>Magnoliopsida</taxon>
        <taxon>eudicotyledons</taxon>
        <taxon>Gunneridae</taxon>
        <taxon>Pentapetalae</taxon>
        <taxon>rosids</taxon>
        <taxon>malvids</taxon>
        <taxon>Malvales</taxon>
        <taxon>Malvaceae</taxon>
        <taxon>Grewioideae</taxon>
        <taxon>Apeibeae</taxon>
        <taxon>Corchorus</taxon>
    </lineage>
</organism>
<name>A0A1R3GL19_9ROSI</name>
<accession>A0A1R3GL19</accession>
<protein>
    <submittedName>
        <fullName evidence="1">Uncharacterized protein</fullName>
    </submittedName>
</protein>
<evidence type="ECO:0000313" key="2">
    <source>
        <dbReference type="Proteomes" id="UP000187203"/>
    </source>
</evidence>
<dbReference type="AlphaFoldDB" id="A0A1R3GL19"/>
<dbReference type="EMBL" id="AWUE01022379">
    <property type="protein sequence ID" value="OMO58757.1"/>
    <property type="molecule type" value="Genomic_DNA"/>
</dbReference>
<evidence type="ECO:0000313" key="1">
    <source>
        <dbReference type="EMBL" id="OMO58757.1"/>
    </source>
</evidence>
<keyword evidence="2" id="KW-1185">Reference proteome</keyword>
<proteinExistence type="predicted"/>
<comment type="caution">
    <text evidence="1">The sequence shown here is derived from an EMBL/GenBank/DDBJ whole genome shotgun (WGS) entry which is preliminary data.</text>
</comment>
<reference evidence="2" key="1">
    <citation type="submission" date="2013-09" db="EMBL/GenBank/DDBJ databases">
        <title>Corchorus olitorius genome sequencing.</title>
        <authorList>
            <person name="Alam M."/>
            <person name="Haque M.S."/>
            <person name="Islam M.S."/>
            <person name="Emdad E.M."/>
            <person name="Islam M.M."/>
            <person name="Ahmed B."/>
            <person name="Halim A."/>
            <person name="Hossen Q.M.M."/>
            <person name="Hossain M.Z."/>
            <person name="Ahmed R."/>
            <person name="Khan M.M."/>
            <person name="Islam R."/>
            <person name="Rashid M.M."/>
            <person name="Khan S.A."/>
            <person name="Rahman M.S."/>
            <person name="Alam M."/>
            <person name="Yahiya A.S."/>
            <person name="Khan M.S."/>
            <person name="Azam M.S."/>
            <person name="Haque T."/>
            <person name="Lashkar M.Z.H."/>
            <person name="Akhand A.I."/>
            <person name="Morshed G."/>
            <person name="Roy S."/>
            <person name="Uddin K.S."/>
            <person name="Rabeya T."/>
            <person name="Hossain A.S."/>
            <person name="Chowdhury A."/>
            <person name="Snigdha A.R."/>
            <person name="Mortoza M.S."/>
            <person name="Matin S.A."/>
            <person name="Hoque S.M.E."/>
            <person name="Islam M.K."/>
            <person name="Roy D.K."/>
            <person name="Haider R."/>
            <person name="Moosa M.M."/>
            <person name="Elias S.M."/>
            <person name="Hasan A.M."/>
            <person name="Jahan S."/>
            <person name="Shafiuddin M."/>
            <person name="Mahmood N."/>
            <person name="Shommy N.S."/>
        </authorList>
    </citation>
    <scope>NUCLEOTIDE SEQUENCE [LARGE SCALE GENOMIC DNA]</scope>
    <source>
        <strain evidence="2">cv. O-4</strain>
    </source>
</reference>
<dbReference type="Proteomes" id="UP000187203">
    <property type="component" value="Unassembled WGS sequence"/>
</dbReference>